<organism evidence="1 2">
    <name type="scientific">Glutamicibacter mysorens</name>
    <dbReference type="NCBI Taxonomy" id="257984"/>
    <lineage>
        <taxon>Bacteria</taxon>
        <taxon>Bacillati</taxon>
        <taxon>Actinomycetota</taxon>
        <taxon>Actinomycetes</taxon>
        <taxon>Micrococcales</taxon>
        <taxon>Micrococcaceae</taxon>
        <taxon>Glutamicibacter</taxon>
    </lineage>
</organism>
<dbReference type="Proteomes" id="UP000229263">
    <property type="component" value="Unassembled WGS sequence"/>
</dbReference>
<comment type="caution">
    <text evidence="1">The sequence shown here is derived from an EMBL/GenBank/DDBJ whole genome shotgun (WGS) entry which is preliminary data.</text>
</comment>
<reference evidence="1 2" key="1">
    <citation type="submission" date="2017-11" db="EMBL/GenBank/DDBJ databases">
        <title>Sequencing the genomes of 1000 actinobacteria strains.</title>
        <authorList>
            <person name="Klenk H.-P."/>
        </authorList>
    </citation>
    <scope>NUCLEOTIDE SEQUENCE [LARGE SCALE GENOMIC DNA]</scope>
    <source>
        <strain evidence="1 2">DSM 12798</strain>
    </source>
</reference>
<sequence length="97" mass="10369">MHAVEKRLREIRQAISNLREAAAMDGDAQRAGVAQLLGELFGQVSTREELREAAAQAMRDYQGGMGSFQDAGTPAMGDAVDGLRRALAKARSRLPAG</sequence>
<gene>
    <name evidence="1" type="ORF">ATK23_3174</name>
</gene>
<name>A0ABX4N2K0_9MICC</name>
<dbReference type="RefSeq" id="WP_066143952.1">
    <property type="nucleotide sequence ID" value="NZ_PGEY01000001.1"/>
</dbReference>
<dbReference type="EMBL" id="PGEY01000001">
    <property type="protein sequence ID" value="PJJ45873.1"/>
    <property type="molecule type" value="Genomic_DNA"/>
</dbReference>
<proteinExistence type="predicted"/>
<evidence type="ECO:0008006" key="3">
    <source>
        <dbReference type="Google" id="ProtNLM"/>
    </source>
</evidence>
<evidence type="ECO:0000313" key="2">
    <source>
        <dbReference type="Proteomes" id="UP000229263"/>
    </source>
</evidence>
<accession>A0ABX4N2K0</accession>
<protein>
    <recommendedName>
        <fullName evidence="3">DNA-binding FrmR family transcriptional regulator</fullName>
    </recommendedName>
</protein>
<evidence type="ECO:0000313" key="1">
    <source>
        <dbReference type="EMBL" id="PJJ45873.1"/>
    </source>
</evidence>
<keyword evidence="2" id="KW-1185">Reference proteome</keyword>